<proteinExistence type="predicted"/>
<organism evidence="2 3">
    <name type="scientific">Adiantum capillus-veneris</name>
    <name type="common">Maidenhair fern</name>
    <dbReference type="NCBI Taxonomy" id="13818"/>
    <lineage>
        <taxon>Eukaryota</taxon>
        <taxon>Viridiplantae</taxon>
        <taxon>Streptophyta</taxon>
        <taxon>Embryophyta</taxon>
        <taxon>Tracheophyta</taxon>
        <taxon>Polypodiopsida</taxon>
        <taxon>Polypodiidae</taxon>
        <taxon>Polypodiales</taxon>
        <taxon>Pteridineae</taxon>
        <taxon>Pteridaceae</taxon>
        <taxon>Vittarioideae</taxon>
        <taxon>Adiantum</taxon>
    </lineage>
</organism>
<dbReference type="Proteomes" id="UP000886520">
    <property type="component" value="Chromosome 25"/>
</dbReference>
<dbReference type="PANTHER" id="PTHR47512:SF3">
    <property type="entry name" value="CHALCONE-FLAVONONE ISOMERASE FAMILY PROTEIN"/>
    <property type="match status" value="1"/>
</dbReference>
<reference evidence="2" key="1">
    <citation type="submission" date="2021-01" db="EMBL/GenBank/DDBJ databases">
        <title>Adiantum capillus-veneris genome.</title>
        <authorList>
            <person name="Fang Y."/>
            <person name="Liao Q."/>
        </authorList>
    </citation>
    <scope>NUCLEOTIDE SEQUENCE</scope>
    <source>
        <strain evidence="2">H3</strain>
        <tissue evidence="2">Leaf</tissue>
    </source>
</reference>
<dbReference type="OrthoDB" id="162989at2759"/>
<dbReference type="PANTHER" id="PTHR47512">
    <property type="entry name" value="EXPRESSED PROTEIN"/>
    <property type="match status" value="1"/>
</dbReference>
<sequence length="463" mass="50080">MPAPASELRQQLACSPLSLAPSHTAEISPSCKQLALDQELESASKRNYNRSATAGRGRRKVLADLAGNDSPIVGLVPGLLNFVGRTPASCELDKSALGTQNYASKPLIPPTDQTSINTPMGESLLRSQVKLLLQKVDSDAPTIHKPAPSMRPLCHLQTFTDSPALKLVAPTPINTPCGYICPCAQASTTGSTSDLVVSKPPDAIVHGSHDQKFLVQTNYLQQVDQGRADVQNLPESGIKLLVDIRISPEAEAEAPSSERLPYHSKASESGQITITESVLSGSDHHIMQVTPLISEAYDVEADVLALGKKTSRTLQFDSPDKVLGTDQMGAAVTLSETKEGLCSSVRELEEDEASVWSVLVNVGSPEQVDAELIYDEDSADSRNLQLNQKTPGWKCRKGTPFPKGTFTGDDDLAEDDESFSTEDEAEWKHSEEEEVICSKGLPRGEGKHIRFSYDNDDEMACHY</sequence>
<name>A0A9D4Z342_ADICA</name>
<evidence type="ECO:0000313" key="2">
    <source>
        <dbReference type="EMBL" id="KAI5059289.1"/>
    </source>
</evidence>
<accession>A0A9D4Z342</accession>
<evidence type="ECO:0000313" key="3">
    <source>
        <dbReference type="Proteomes" id="UP000886520"/>
    </source>
</evidence>
<dbReference type="AlphaFoldDB" id="A0A9D4Z342"/>
<feature type="region of interest" description="Disordered" evidence="1">
    <location>
        <begin position="397"/>
        <end position="433"/>
    </location>
</feature>
<evidence type="ECO:0000256" key="1">
    <source>
        <dbReference type="SAM" id="MobiDB-lite"/>
    </source>
</evidence>
<comment type="caution">
    <text evidence="2">The sequence shown here is derived from an EMBL/GenBank/DDBJ whole genome shotgun (WGS) entry which is preliminary data.</text>
</comment>
<dbReference type="EMBL" id="JABFUD020000025">
    <property type="protein sequence ID" value="KAI5059289.1"/>
    <property type="molecule type" value="Genomic_DNA"/>
</dbReference>
<feature type="compositionally biased region" description="Acidic residues" evidence="1">
    <location>
        <begin position="408"/>
        <end position="425"/>
    </location>
</feature>
<protein>
    <submittedName>
        <fullName evidence="2">Uncharacterized protein</fullName>
    </submittedName>
</protein>
<keyword evidence="3" id="KW-1185">Reference proteome</keyword>
<gene>
    <name evidence="2" type="ORF">GOP47_0025608</name>
</gene>